<evidence type="ECO:0000256" key="2">
    <source>
        <dbReference type="ARBA" id="ARBA00007400"/>
    </source>
</evidence>
<dbReference type="KEGG" id="pbp:STSP1_01907"/>
<feature type="transmembrane region" description="Helical" evidence="7">
    <location>
        <begin position="182"/>
        <end position="199"/>
    </location>
</feature>
<protein>
    <submittedName>
        <fullName evidence="9">Putative membrane protein</fullName>
    </submittedName>
</protein>
<dbReference type="GO" id="GO:0005886">
    <property type="term" value="C:plasma membrane"/>
    <property type="evidence" value="ECO:0007669"/>
    <property type="project" value="UniProtKB-SubCell"/>
</dbReference>
<comment type="subcellular location">
    <subcellularLocation>
        <location evidence="1">Cell membrane</location>
        <topology evidence="1">Multi-pass membrane protein</topology>
    </subcellularLocation>
</comment>
<keyword evidence="4 7" id="KW-0812">Transmembrane</keyword>
<dbReference type="PANTHER" id="PTHR40074:SF2">
    <property type="entry name" value="O-ACETYLTRANSFERASE WECH"/>
    <property type="match status" value="1"/>
</dbReference>
<feature type="transmembrane region" description="Helical" evidence="7">
    <location>
        <begin position="44"/>
        <end position="61"/>
    </location>
</feature>
<feature type="transmembrane region" description="Helical" evidence="7">
    <location>
        <begin position="206"/>
        <end position="223"/>
    </location>
</feature>
<sequence>MERLKYIDCARALAILLVMLEHAIEVTEYFGWPLVITSKCFSTFHMPVFFTAAGFMLALGGREKFSPNNYLSFEKKKFMRLIIPLFVITAITFTGELAIGESSLSEAGDVFYRMIFYPLSSPAGHGWFLITLMNIFLIFPFIIRLCDKSKLTLIVVFAICMMPASLPKHEYACFLELERTRWYLMFVLFGYYVFARLEINRRGNMLAALSFTAIAAAGCMQVSEWVSAGQSWVTFEVLRLMKLLFSFTGMLGMFYLASCIAGRGGMIKAFFSKLGRFSYDVYLYHLIAGMVCGVILSKVGIPEEYSWLMLIIIYAASGIGSFIFGQILRKSRLLSKIMLGS</sequence>
<dbReference type="RefSeq" id="WP_085756133.1">
    <property type="nucleotide sequence ID" value="NZ_CP021023.1"/>
</dbReference>
<evidence type="ECO:0000256" key="5">
    <source>
        <dbReference type="ARBA" id="ARBA00022989"/>
    </source>
</evidence>
<evidence type="ECO:0000256" key="4">
    <source>
        <dbReference type="ARBA" id="ARBA00022692"/>
    </source>
</evidence>
<dbReference type="EMBL" id="CP021023">
    <property type="protein sequence ID" value="ARN57496.1"/>
    <property type="molecule type" value="Genomic_DNA"/>
</dbReference>
<evidence type="ECO:0000256" key="1">
    <source>
        <dbReference type="ARBA" id="ARBA00004651"/>
    </source>
</evidence>
<dbReference type="InterPro" id="IPR002656">
    <property type="entry name" value="Acyl_transf_3_dom"/>
</dbReference>
<keyword evidence="5 7" id="KW-1133">Transmembrane helix</keyword>
<gene>
    <name evidence="9" type="ORF">STSP1_01907</name>
</gene>
<accession>A0A1W6LP27</accession>
<feature type="transmembrane region" description="Helical" evidence="7">
    <location>
        <begin position="81"/>
        <end position="104"/>
    </location>
</feature>
<feature type="transmembrane region" description="Helical" evidence="7">
    <location>
        <begin position="150"/>
        <end position="166"/>
    </location>
</feature>
<dbReference type="AlphaFoldDB" id="A0A1W6LP27"/>
<comment type="similarity">
    <text evidence="2">Belongs to the acyltransferase 3 family.</text>
</comment>
<keyword evidence="6 7" id="KW-0472">Membrane</keyword>
<evidence type="ECO:0000313" key="10">
    <source>
        <dbReference type="Proteomes" id="UP000193334"/>
    </source>
</evidence>
<proteinExistence type="inferred from homology"/>
<feature type="transmembrane region" description="Helical" evidence="7">
    <location>
        <begin position="282"/>
        <end position="301"/>
    </location>
</feature>
<evidence type="ECO:0000256" key="6">
    <source>
        <dbReference type="ARBA" id="ARBA00023136"/>
    </source>
</evidence>
<organism evidence="9 10">
    <name type="scientific">Sedimentisphaera salicampi</name>
    <dbReference type="NCBI Taxonomy" id="1941349"/>
    <lineage>
        <taxon>Bacteria</taxon>
        <taxon>Pseudomonadati</taxon>
        <taxon>Planctomycetota</taxon>
        <taxon>Phycisphaerae</taxon>
        <taxon>Sedimentisphaerales</taxon>
        <taxon>Sedimentisphaeraceae</taxon>
        <taxon>Sedimentisphaera</taxon>
    </lineage>
</organism>
<evidence type="ECO:0000256" key="3">
    <source>
        <dbReference type="ARBA" id="ARBA00022475"/>
    </source>
</evidence>
<feature type="transmembrane region" description="Helical" evidence="7">
    <location>
        <begin position="12"/>
        <end position="32"/>
    </location>
</feature>
<dbReference type="PANTHER" id="PTHR40074">
    <property type="entry name" value="O-ACETYLTRANSFERASE WECH"/>
    <property type="match status" value="1"/>
</dbReference>
<name>A0A1W6LP27_9BACT</name>
<keyword evidence="3" id="KW-1003">Cell membrane</keyword>
<dbReference type="Proteomes" id="UP000193334">
    <property type="component" value="Chromosome"/>
</dbReference>
<reference evidence="10" key="1">
    <citation type="submission" date="2017-04" db="EMBL/GenBank/DDBJ databases">
        <title>Comparative genomics and description of representatives of a novel lineage of planctomycetes thriving in anoxic sediments.</title>
        <authorList>
            <person name="Spring S."/>
            <person name="Bunk B."/>
            <person name="Sproer C."/>
        </authorList>
    </citation>
    <scope>NUCLEOTIDE SEQUENCE [LARGE SCALE GENOMIC DNA]</scope>
    <source>
        <strain evidence="10">ST-PulAB-D4</strain>
    </source>
</reference>
<feature type="transmembrane region" description="Helical" evidence="7">
    <location>
        <begin position="243"/>
        <end position="261"/>
    </location>
</feature>
<dbReference type="Pfam" id="PF01757">
    <property type="entry name" value="Acyl_transf_3"/>
    <property type="match status" value="1"/>
</dbReference>
<dbReference type="GO" id="GO:0009246">
    <property type="term" value="P:enterobacterial common antigen biosynthetic process"/>
    <property type="evidence" value="ECO:0007669"/>
    <property type="project" value="TreeGrafter"/>
</dbReference>
<feature type="domain" description="Acyltransferase 3" evidence="8">
    <location>
        <begin position="5"/>
        <end position="323"/>
    </location>
</feature>
<keyword evidence="10" id="KW-1185">Reference proteome</keyword>
<feature type="transmembrane region" description="Helical" evidence="7">
    <location>
        <begin position="124"/>
        <end position="143"/>
    </location>
</feature>
<dbReference type="GO" id="GO:0016413">
    <property type="term" value="F:O-acetyltransferase activity"/>
    <property type="evidence" value="ECO:0007669"/>
    <property type="project" value="TreeGrafter"/>
</dbReference>
<evidence type="ECO:0000256" key="7">
    <source>
        <dbReference type="SAM" id="Phobius"/>
    </source>
</evidence>
<evidence type="ECO:0000259" key="8">
    <source>
        <dbReference type="Pfam" id="PF01757"/>
    </source>
</evidence>
<feature type="transmembrane region" description="Helical" evidence="7">
    <location>
        <begin position="307"/>
        <end position="328"/>
    </location>
</feature>
<evidence type="ECO:0000313" key="9">
    <source>
        <dbReference type="EMBL" id="ARN57496.1"/>
    </source>
</evidence>